<comment type="caution">
    <text evidence="1">The sequence shown here is derived from an EMBL/GenBank/DDBJ whole genome shotgun (WGS) entry which is preliminary data.</text>
</comment>
<evidence type="ECO:0000313" key="1">
    <source>
        <dbReference type="EMBL" id="MFD6795381.1"/>
    </source>
</evidence>
<dbReference type="EMBL" id="JBHXCV010000012">
    <property type="protein sequence ID" value="MFD6795381.1"/>
    <property type="molecule type" value="Genomic_DNA"/>
</dbReference>
<sequence length="83" mass="9279">MDNDGCGDGENVRMREAINRADDEAQLAQVGCSARPDYPTSTPERMHRMRHGSIPAALIYRPATIGRDRAVTERLDKVVQGRR</sequence>
<gene>
    <name evidence="1" type="ORF">ACFWGY_18770</name>
</gene>
<reference evidence="1 2" key="1">
    <citation type="submission" date="2024-09" db="EMBL/GenBank/DDBJ databases">
        <title>The Natural Products Discovery Center: Release of the First 8490 Sequenced Strains for Exploring Actinobacteria Biosynthetic Diversity.</title>
        <authorList>
            <person name="Kalkreuter E."/>
            <person name="Kautsar S.A."/>
            <person name="Yang D."/>
            <person name="Bader C.D."/>
            <person name="Teijaro C.N."/>
            <person name="Fluegel L."/>
            <person name="Davis C.M."/>
            <person name="Simpson J.R."/>
            <person name="Lauterbach L."/>
            <person name="Steele A.D."/>
            <person name="Gui C."/>
            <person name="Meng S."/>
            <person name="Li G."/>
            <person name="Viehrig K."/>
            <person name="Ye F."/>
            <person name="Su P."/>
            <person name="Kiefer A.F."/>
            <person name="Nichols A."/>
            <person name="Cepeda A.J."/>
            <person name="Yan W."/>
            <person name="Fan B."/>
            <person name="Jiang Y."/>
            <person name="Adhikari A."/>
            <person name="Zheng C.-J."/>
            <person name="Schuster L."/>
            <person name="Cowan T.M."/>
            <person name="Smanski M.J."/>
            <person name="Chevrette M.G."/>
            <person name="De Carvalho L.P.S."/>
            <person name="Shen B."/>
        </authorList>
    </citation>
    <scope>NUCLEOTIDE SEQUENCE [LARGE SCALE GENOMIC DNA]</scope>
    <source>
        <strain evidence="1 2">NPDC060353</strain>
    </source>
</reference>
<evidence type="ECO:0000313" key="2">
    <source>
        <dbReference type="Proteomes" id="UP001598673"/>
    </source>
</evidence>
<accession>A0ABW6G855</accession>
<proteinExistence type="predicted"/>
<organism evidence="1 2">
    <name type="scientific">Prauserella salsuginis</name>
    <dbReference type="NCBI Taxonomy" id="387889"/>
    <lineage>
        <taxon>Bacteria</taxon>
        <taxon>Bacillati</taxon>
        <taxon>Actinomycetota</taxon>
        <taxon>Actinomycetes</taxon>
        <taxon>Pseudonocardiales</taxon>
        <taxon>Pseudonocardiaceae</taxon>
        <taxon>Prauserella</taxon>
        <taxon>Prauserella salsuginis group</taxon>
    </lineage>
</organism>
<dbReference type="Proteomes" id="UP001598673">
    <property type="component" value="Unassembled WGS sequence"/>
</dbReference>
<protein>
    <submittedName>
        <fullName evidence="1">Uncharacterized protein</fullName>
    </submittedName>
</protein>
<name>A0ABW6G855_9PSEU</name>
<keyword evidence="2" id="KW-1185">Reference proteome</keyword>
<dbReference type="RefSeq" id="WP_258936684.1">
    <property type="nucleotide sequence ID" value="NZ_JANBBF010000009.1"/>
</dbReference>